<dbReference type="Proteomes" id="UP000774617">
    <property type="component" value="Unassembled WGS sequence"/>
</dbReference>
<feature type="region of interest" description="Disordered" evidence="1">
    <location>
        <begin position="1"/>
        <end position="214"/>
    </location>
</feature>
<feature type="compositionally biased region" description="Low complexity" evidence="1">
    <location>
        <begin position="166"/>
        <end position="182"/>
    </location>
</feature>
<gene>
    <name evidence="2" type="ORF">B0J12DRAFT_234816</name>
</gene>
<feature type="compositionally biased region" description="Basic and acidic residues" evidence="1">
    <location>
        <begin position="185"/>
        <end position="198"/>
    </location>
</feature>
<reference evidence="2 3" key="1">
    <citation type="journal article" date="2021" name="Nat. Commun.">
        <title>Genetic determinants of endophytism in the Arabidopsis root mycobiome.</title>
        <authorList>
            <person name="Mesny F."/>
            <person name="Miyauchi S."/>
            <person name="Thiergart T."/>
            <person name="Pickel B."/>
            <person name="Atanasova L."/>
            <person name="Karlsson M."/>
            <person name="Huettel B."/>
            <person name="Barry K.W."/>
            <person name="Haridas S."/>
            <person name="Chen C."/>
            <person name="Bauer D."/>
            <person name="Andreopoulos W."/>
            <person name="Pangilinan J."/>
            <person name="LaButti K."/>
            <person name="Riley R."/>
            <person name="Lipzen A."/>
            <person name="Clum A."/>
            <person name="Drula E."/>
            <person name="Henrissat B."/>
            <person name="Kohler A."/>
            <person name="Grigoriev I.V."/>
            <person name="Martin F.M."/>
            <person name="Hacquard S."/>
        </authorList>
    </citation>
    <scope>NUCLEOTIDE SEQUENCE [LARGE SCALE GENOMIC DNA]</scope>
    <source>
        <strain evidence="2 3">MPI-SDFR-AT-0080</strain>
    </source>
</reference>
<feature type="compositionally biased region" description="Polar residues" evidence="1">
    <location>
        <begin position="142"/>
        <end position="156"/>
    </location>
</feature>
<comment type="caution">
    <text evidence="2">The sequence shown here is derived from an EMBL/GenBank/DDBJ whole genome shotgun (WGS) entry which is preliminary data.</text>
</comment>
<proteinExistence type="predicted"/>
<sequence length="214" mass="22882">MMQPEDIDSWSSSAHPSLYDEQQHRHAPYHANGSLPLAAPFDAPDGDEPDNFYHQGPIPPPSSPPQQNIVVNGVMATVSNRPDPPHRTPSAKSPPPALKSARQNLRSVSSPASSLPVSNGSRPPGTTVSSNVYRPPVKNIVSKFNQTAGSPETPSATKLRKPVPTPRSSSRYASSPASSTASIEPVREADTDQPHNEQQRGAMDSTARQVPATY</sequence>
<protein>
    <submittedName>
        <fullName evidence="2">Uncharacterized protein</fullName>
    </submittedName>
</protein>
<evidence type="ECO:0000313" key="2">
    <source>
        <dbReference type="EMBL" id="KAH7062337.1"/>
    </source>
</evidence>
<dbReference type="EMBL" id="JAGTJR010000003">
    <property type="protein sequence ID" value="KAH7062337.1"/>
    <property type="molecule type" value="Genomic_DNA"/>
</dbReference>
<evidence type="ECO:0000256" key="1">
    <source>
        <dbReference type="SAM" id="MobiDB-lite"/>
    </source>
</evidence>
<feature type="compositionally biased region" description="Low complexity" evidence="1">
    <location>
        <begin position="98"/>
        <end position="121"/>
    </location>
</feature>
<organism evidence="2 3">
    <name type="scientific">Macrophomina phaseolina</name>
    <dbReference type="NCBI Taxonomy" id="35725"/>
    <lineage>
        <taxon>Eukaryota</taxon>
        <taxon>Fungi</taxon>
        <taxon>Dikarya</taxon>
        <taxon>Ascomycota</taxon>
        <taxon>Pezizomycotina</taxon>
        <taxon>Dothideomycetes</taxon>
        <taxon>Dothideomycetes incertae sedis</taxon>
        <taxon>Botryosphaeriales</taxon>
        <taxon>Botryosphaeriaceae</taxon>
        <taxon>Macrophomina</taxon>
    </lineage>
</organism>
<accession>A0ABQ8GQ68</accession>
<evidence type="ECO:0000313" key="3">
    <source>
        <dbReference type="Proteomes" id="UP000774617"/>
    </source>
</evidence>
<keyword evidence="3" id="KW-1185">Reference proteome</keyword>
<name>A0ABQ8GQ68_9PEZI</name>